<organism evidence="4 5">
    <name type="scientific">Ovis ammon polii</name>
    <dbReference type="NCBI Taxonomy" id="230172"/>
    <lineage>
        <taxon>Eukaryota</taxon>
        <taxon>Metazoa</taxon>
        <taxon>Chordata</taxon>
        <taxon>Craniata</taxon>
        <taxon>Vertebrata</taxon>
        <taxon>Euteleostomi</taxon>
        <taxon>Mammalia</taxon>
        <taxon>Eutheria</taxon>
        <taxon>Laurasiatheria</taxon>
        <taxon>Artiodactyla</taxon>
        <taxon>Ruminantia</taxon>
        <taxon>Pecora</taxon>
        <taxon>Bovidae</taxon>
        <taxon>Caprinae</taxon>
        <taxon>Ovis</taxon>
    </lineage>
</organism>
<accession>A0AAD4Y0Y6</accession>
<proteinExistence type="inferred from homology"/>
<comment type="subcellular location">
    <subcellularLocation>
        <location evidence="1">Secreted</location>
        <location evidence="1">Extracellular space</location>
    </subcellularLocation>
</comment>
<comment type="similarity">
    <text evidence="2">Belongs to the peptidase A1 family.</text>
</comment>
<dbReference type="PANTHER" id="PTHR47966:SF49">
    <property type="entry name" value="PEPSIN A-5"/>
    <property type="match status" value="1"/>
</dbReference>
<dbReference type="Gene3D" id="2.40.70.10">
    <property type="entry name" value="Acid Proteases"/>
    <property type="match status" value="1"/>
</dbReference>
<evidence type="ECO:0000259" key="3">
    <source>
        <dbReference type="PROSITE" id="PS51767"/>
    </source>
</evidence>
<dbReference type="SUPFAM" id="SSF50630">
    <property type="entry name" value="Acid proteases"/>
    <property type="match status" value="2"/>
</dbReference>
<dbReference type="InterPro" id="IPR021109">
    <property type="entry name" value="Peptidase_aspartic_dom_sf"/>
</dbReference>
<dbReference type="Gene3D" id="2.60.40.1960">
    <property type="match status" value="1"/>
</dbReference>
<sequence length="218" mass="24388">MKAGRYLPHFPVIEYSLSLDGNFSKIGNLLHFNQTFTLSQKLSKDFFQNVPFDGVLGLGFPSLAIQGTTPLFDNLKNLGLIPYPLFAFYLSSRRENGSVLMFGGVDHSYHTGKLNWVPVSRTHYWQITIGRYRVLCNNVATVKEKPGQSLLKCTHDSGRNLQKPSPHSQKENGSVVMFGGVNRDYYKGELNWVPVSQVGNWHINVDSSAVGPLSLPSR</sequence>
<comment type="caution">
    <text evidence="4">The sequence shown here is derived from an EMBL/GenBank/DDBJ whole genome shotgun (WGS) entry which is preliminary data.</text>
</comment>
<dbReference type="GO" id="GO:0006508">
    <property type="term" value="P:proteolysis"/>
    <property type="evidence" value="ECO:0007669"/>
    <property type="project" value="InterPro"/>
</dbReference>
<evidence type="ECO:0000313" key="4">
    <source>
        <dbReference type="EMBL" id="KAI4529977.1"/>
    </source>
</evidence>
<evidence type="ECO:0000256" key="2">
    <source>
        <dbReference type="ARBA" id="ARBA00007447"/>
    </source>
</evidence>
<keyword evidence="5" id="KW-1185">Reference proteome</keyword>
<dbReference type="InterPro" id="IPR033121">
    <property type="entry name" value="PEPTIDASE_A1"/>
</dbReference>
<dbReference type="PROSITE" id="PS51767">
    <property type="entry name" value="PEPTIDASE_A1"/>
    <property type="match status" value="1"/>
</dbReference>
<gene>
    <name evidence="4" type="ORF">MG293_019833</name>
</gene>
<protein>
    <recommendedName>
        <fullName evidence="3">Peptidase A1 domain-containing protein</fullName>
    </recommendedName>
</protein>
<name>A0AAD4Y0Y6_OVIAM</name>
<feature type="domain" description="Peptidase A1" evidence="3">
    <location>
        <begin position="1"/>
        <end position="218"/>
    </location>
</feature>
<evidence type="ECO:0000313" key="5">
    <source>
        <dbReference type="Proteomes" id="UP001214576"/>
    </source>
</evidence>
<dbReference type="GO" id="GO:0005576">
    <property type="term" value="C:extracellular region"/>
    <property type="evidence" value="ECO:0007669"/>
    <property type="project" value="UniProtKB-SubCell"/>
</dbReference>
<dbReference type="EMBL" id="JAKZEL010000026">
    <property type="protein sequence ID" value="KAI4529977.1"/>
    <property type="molecule type" value="Genomic_DNA"/>
</dbReference>
<dbReference type="AlphaFoldDB" id="A0AAD4Y0Y6"/>
<dbReference type="InterPro" id="IPR001461">
    <property type="entry name" value="Aspartic_peptidase_A1"/>
</dbReference>
<dbReference type="GO" id="GO:0004190">
    <property type="term" value="F:aspartic-type endopeptidase activity"/>
    <property type="evidence" value="ECO:0007669"/>
    <property type="project" value="InterPro"/>
</dbReference>
<reference evidence="4" key="1">
    <citation type="submission" date="2022-03" db="EMBL/GenBank/DDBJ databases">
        <title>Genomic analyses of argali, domestic sheep and their hybrids provide insights into chromosomal evolution, heterosis and genetic basis of agronomic traits.</title>
        <authorList>
            <person name="Li M."/>
        </authorList>
    </citation>
    <scope>NUCLEOTIDE SEQUENCE</scope>
    <source>
        <strain evidence="4">CAU-MHL-2022a</strain>
        <tissue evidence="4">Skin</tissue>
    </source>
</reference>
<dbReference type="PANTHER" id="PTHR47966">
    <property type="entry name" value="BETA-SITE APP-CLEAVING ENZYME, ISOFORM A-RELATED"/>
    <property type="match status" value="1"/>
</dbReference>
<evidence type="ECO:0000256" key="1">
    <source>
        <dbReference type="ARBA" id="ARBA00004239"/>
    </source>
</evidence>
<dbReference type="Proteomes" id="UP001214576">
    <property type="component" value="Unassembled WGS sequence"/>
</dbReference>
<dbReference type="Pfam" id="PF00026">
    <property type="entry name" value="Asp"/>
    <property type="match status" value="2"/>
</dbReference>